<proteinExistence type="predicted"/>
<keyword evidence="2" id="KW-0813">Transport</keyword>
<dbReference type="Proteomes" id="UP001519272">
    <property type="component" value="Unassembled WGS sequence"/>
</dbReference>
<feature type="transmembrane region" description="Helical" evidence="6">
    <location>
        <begin position="259"/>
        <end position="281"/>
    </location>
</feature>
<feature type="transmembrane region" description="Helical" evidence="6">
    <location>
        <begin position="399"/>
        <end position="421"/>
    </location>
</feature>
<feature type="transmembrane region" description="Helical" evidence="6">
    <location>
        <begin position="75"/>
        <end position="93"/>
    </location>
</feature>
<comment type="subcellular location">
    <subcellularLocation>
        <location evidence="1">Cell membrane</location>
        <topology evidence="1">Multi-pass membrane protein</topology>
    </subcellularLocation>
</comment>
<dbReference type="PROSITE" id="PS50850">
    <property type="entry name" value="MFS"/>
    <property type="match status" value="1"/>
</dbReference>
<keyword evidence="5 6" id="KW-0472">Membrane</keyword>
<keyword evidence="4 6" id="KW-1133">Transmembrane helix</keyword>
<evidence type="ECO:0000313" key="8">
    <source>
        <dbReference type="EMBL" id="MBP1905950.1"/>
    </source>
</evidence>
<dbReference type="InterPro" id="IPR011701">
    <property type="entry name" value="MFS"/>
</dbReference>
<keyword evidence="3 6" id="KW-0812">Transmembrane</keyword>
<sequence>MNSSRKYQIIIGLLLCMGVSTILQTYFSSALPVISTTFRSIDFYSWIHGSYILASSSVIILSSGLCHKFGYLKNFSIGSLLFGIGTLVALFSTSMLQLVIARIIMGIGAGAVVPATYGIINEYFEKDKYTSIFASFAIVQIIFSGLGSLAGGYLPQAFSWQAIFYFLIPIQLLSFLFVFRNLPKHITNLPSIPFPIRQHLIMIIAVLLTAVGIEQAYHQRFLWLTFGILSLLFLLRKPKKMNVTLLPKQFMTDSLLKNLCLQAFLLGAFYNVCLVYLPSFMQFSLNLNANSSGNYLEIFVVFMGVGSGLGGLIKTPNRIVILISWLICFAGCSFIGIIFSLAVLLLGLGSGILMSVLLGYIAFCTQEDAAGVNSTAHLIRNFGGSIGTISFQYSLNYSLGYFIVGMIVLSLGGIITSALVLRFKQTALKSES</sequence>
<dbReference type="SUPFAM" id="SSF103473">
    <property type="entry name" value="MFS general substrate transporter"/>
    <property type="match status" value="1"/>
</dbReference>
<evidence type="ECO:0000256" key="4">
    <source>
        <dbReference type="ARBA" id="ARBA00022989"/>
    </source>
</evidence>
<dbReference type="Pfam" id="PF07690">
    <property type="entry name" value="MFS_1"/>
    <property type="match status" value="1"/>
</dbReference>
<feature type="domain" description="Major facilitator superfamily (MFS) profile" evidence="7">
    <location>
        <begin position="5"/>
        <end position="424"/>
    </location>
</feature>
<evidence type="ECO:0000256" key="3">
    <source>
        <dbReference type="ARBA" id="ARBA00022692"/>
    </source>
</evidence>
<name>A0ABS4FTT1_9BACL</name>
<feature type="transmembrane region" description="Helical" evidence="6">
    <location>
        <begin position="160"/>
        <end position="179"/>
    </location>
</feature>
<feature type="transmembrane region" description="Helical" evidence="6">
    <location>
        <begin position="132"/>
        <end position="154"/>
    </location>
</feature>
<dbReference type="PANTHER" id="PTHR23501:SF191">
    <property type="entry name" value="VACUOLAR BASIC AMINO ACID TRANSPORTER 4"/>
    <property type="match status" value="1"/>
</dbReference>
<keyword evidence="9" id="KW-1185">Reference proteome</keyword>
<feature type="transmembrane region" description="Helical" evidence="6">
    <location>
        <begin position="320"/>
        <end position="348"/>
    </location>
</feature>
<dbReference type="Gene3D" id="1.20.1250.20">
    <property type="entry name" value="MFS general substrate transporter like domains"/>
    <property type="match status" value="1"/>
</dbReference>
<feature type="transmembrane region" description="Helical" evidence="6">
    <location>
        <begin position="43"/>
        <end position="63"/>
    </location>
</feature>
<evidence type="ECO:0000313" key="9">
    <source>
        <dbReference type="Proteomes" id="UP001519272"/>
    </source>
</evidence>
<dbReference type="RefSeq" id="WP_210089555.1">
    <property type="nucleotide sequence ID" value="NZ_JAGGKG010000011.1"/>
</dbReference>
<gene>
    <name evidence="8" type="ORF">J2Z32_002598</name>
</gene>
<comment type="caution">
    <text evidence="8">The sequence shown here is derived from an EMBL/GenBank/DDBJ whole genome shotgun (WGS) entry which is preliminary data.</text>
</comment>
<feature type="transmembrane region" description="Helical" evidence="6">
    <location>
        <begin position="7"/>
        <end position="27"/>
    </location>
</feature>
<evidence type="ECO:0000259" key="7">
    <source>
        <dbReference type="PROSITE" id="PS50850"/>
    </source>
</evidence>
<dbReference type="EMBL" id="JAGGKG010000011">
    <property type="protein sequence ID" value="MBP1905950.1"/>
    <property type="molecule type" value="Genomic_DNA"/>
</dbReference>
<feature type="transmembrane region" description="Helical" evidence="6">
    <location>
        <begin position="221"/>
        <end position="238"/>
    </location>
</feature>
<dbReference type="PANTHER" id="PTHR23501">
    <property type="entry name" value="MAJOR FACILITATOR SUPERFAMILY"/>
    <property type="match status" value="1"/>
</dbReference>
<evidence type="ECO:0000256" key="1">
    <source>
        <dbReference type="ARBA" id="ARBA00004651"/>
    </source>
</evidence>
<evidence type="ECO:0000256" key="6">
    <source>
        <dbReference type="SAM" id="Phobius"/>
    </source>
</evidence>
<dbReference type="InterPro" id="IPR036259">
    <property type="entry name" value="MFS_trans_sf"/>
</dbReference>
<feature type="transmembrane region" description="Helical" evidence="6">
    <location>
        <begin position="99"/>
        <end position="120"/>
    </location>
</feature>
<evidence type="ECO:0000256" key="5">
    <source>
        <dbReference type="ARBA" id="ARBA00023136"/>
    </source>
</evidence>
<organism evidence="8 9">
    <name type="scientific">Paenibacillus turicensis</name>
    <dbReference type="NCBI Taxonomy" id="160487"/>
    <lineage>
        <taxon>Bacteria</taxon>
        <taxon>Bacillati</taxon>
        <taxon>Bacillota</taxon>
        <taxon>Bacilli</taxon>
        <taxon>Bacillales</taxon>
        <taxon>Paenibacillaceae</taxon>
        <taxon>Paenibacillus</taxon>
    </lineage>
</organism>
<dbReference type="InterPro" id="IPR020846">
    <property type="entry name" value="MFS_dom"/>
</dbReference>
<evidence type="ECO:0000256" key="2">
    <source>
        <dbReference type="ARBA" id="ARBA00022448"/>
    </source>
</evidence>
<accession>A0ABS4FTT1</accession>
<feature type="transmembrane region" description="Helical" evidence="6">
    <location>
        <begin position="199"/>
        <end position="215"/>
    </location>
</feature>
<protein>
    <submittedName>
        <fullName evidence="8">MFS family permease</fullName>
    </submittedName>
</protein>
<feature type="transmembrane region" description="Helical" evidence="6">
    <location>
        <begin position="293"/>
        <end position="313"/>
    </location>
</feature>
<reference evidence="8 9" key="1">
    <citation type="submission" date="2021-03" db="EMBL/GenBank/DDBJ databases">
        <title>Genomic Encyclopedia of Type Strains, Phase IV (KMG-IV): sequencing the most valuable type-strain genomes for metagenomic binning, comparative biology and taxonomic classification.</title>
        <authorList>
            <person name="Goeker M."/>
        </authorList>
    </citation>
    <scope>NUCLEOTIDE SEQUENCE [LARGE SCALE GENOMIC DNA]</scope>
    <source>
        <strain evidence="8 9">DSM 14349</strain>
    </source>
</reference>